<dbReference type="KEGG" id="dku:Desku_0761"/>
<name>A0AAU8PLP5_DESK7</name>
<evidence type="ECO:0008006" key="3">
    <source>
        <dbReference type="Google" id="ProtNLM"/>
    </source>
</evidence>
<proteinExistence type="predicted"/>
<dbReference type="Proteomes" id="UP000009229">
    <property type="component" value="Chromosome"/>
</dbReference>
<evidence type="ECO:0000313" key="1">
    <source>
        <dbReference type="EMBL" id="AEG14367.1"/>
    </source>
</evidence>
<gene>
    <name evidence="1" type="ordered locus">Desku_0761</name>
</gene>
<dbReference type="EMBL" id="CP002770">
    <property type="protein sequence ID" value="AEG14367.1"/>
    <property type="molecule type" value="Genomic_DNA"/>
</dbReference>
<dbReference type="AlphaFoldDB" id="A0AAU8PLP5"/>
<sequence>MVYRNLIVKVRVVSPVLVPLRTRQYPLCFDALVVALLAARRGNPAAFRYDPARDTEYLPENGPGNGVPLAVVGDRRPVYAASVGVYVGETGTYSWVKRPPEACELAVSDPGARFRTGGEGSGKYRAWAERQGCMYVREVVFRCVGDAGVIRDLLSDLRGIGIRRNSGFGEVVAFSVVEEKTPWEGYGVLTRKGRPARPLPLVDWEGREGWVQGVMATRPPYWYTGHVEPCWVPPISLWHPDFAMVG</sequence>
<keyword evidence="2" id="KW-1185">Reference proteome</keyword>
<evidence type="ECO:0000313" key="2">
    <source>
        <dbReference type="Proteomes" id="UP000009229"/>
    </source>
</evidence>
<dbReference type="RefSeq" id="WP_013821882.1">
    <property type="nucleotide sequence ID" value="NC_015573.1"/>
</dbReference>
<organism evidence="1 2">
    <name type="scientific">Desulfofundulus kuznetsovii (strain DSM 6115 / VKM B-1805 / 17)</name>
    <name type="common">Desulfotomaculum kuznetsovii</name>
    <dbReference type="NCBI Taxonomy" id="760568"/>
    <lineage>
        <taxon>Bacteria</taxon>
        <taxon>Bacillati</taxon>
        <taxon>Bacillota</taxon>
        <taxon>Clostridia</taxon>
        <taxon>Eubacteriales</taxon>
        <taxon>Peptococcaceae</taxon>
        <taxon>Desulfofundulus</taxon>
    </lineage>
</organism>
<protein>
    <recommendedName>
        <fullName evidence="3">CRISPR-associated protein Cas5</fullName>
    </recommendedName>
</protein>
<accession>A0AAU8PLP5</accession>
<reference evidence="2" key="1">
    <citation type="submission" date="2011-05" db="EMBL/GenBank/DDBJ databases">
        <title>Complete sequence of Desulfotomaculum kuznetsovii DSM 6115.</title>
        <authorList>
            <person name="Lucas S."/>
            <person name="Han J."/>
            <person name="Lapidus A."/>
            <person name="Cheng J.-F."/>
            <person name="Goodwin L."/>
            <person name="Pitluck S."/>
            <person name="Peters L."/>
            <person name="Mikhailova N."/>
            <person name="Lu M."/>
            <person name="Saunders E."/>
            <person name="Han C."/>
            <person name="Tapia R."/>
            <person name="Land M."/>
            <person name="Hauser L."/>
            <person name="Kyrpides N."/>
            <person name="Ivanova N."/>
            <person name="Pagani I."/>
            <person name="Nazina T."/>
            <person name="Ivanova A."/>
            <person name="Parshina S."/>
            <person name="Kuever J."/>
            <person name="Muyzer G."/>
            <person name="Plugge C."/>
            <person name="Stams A."/>
            <person name="Woyke T."/>
        </authorList>
    </citation>
    <scope>NUCLEOTIDE SEQUENCE [LARGE SCALE GENOMIC DNA]</scope>
    <source>
        <strain evidence="2">DSM 6115 / VKM B-1805 / 17</strain>
    </source>
</reference>